<proteinExistence type="predicted"/>
<evidence type="ECO:0000313" key="2">
    <source>
        <dbReference type="Proteomes" id="UP000053413"/>
    </source>
</evidence>
<comment type="caution">
    <text evidence="1">The sequence shown here is derived from an EMBL/GenBank/DDBJ whole genome shotgun (WGS) entry which is preliminary data.</text>
</comment>
<protein>
    <submittedName>
        <fullName evidence="1">Uncharacterized protein</fullName>
    </submittedName>
</protein>
<gene>
    <name evidence="1" type="ORF">ADL28_42115</name>
</gene>
<dbReference type="Proteomes" id="UP000053413">
    <property type="component" value="Unassembled WGS sequence"/>
</dbReference>
<dbReference type="RefSeq" id="WP_059149090.1">
    <property type="nucleotide sequence ID" value="NZ_LLZJ01000419.1"/>
</dbReference>
<dbReference type="EMBL" id="LLZJ01000419">
    <property type="protein sequence ID" value="KUL43869.1"/>
    <property type="molecule type" value="Genomic_DNA"/>
</dbReference>
<evidence type="ECO:0000313" key="1">
    <source>
        <dbReference type="EMBL" id="KUL43869.1"/>
    </source>
</evidence>
<reference evidence="2" key="1">
    <citation type="submission" date="2015-10" db="EMBL/GenBank/DDBJ databases">
        <authorList>
            <person name="Ju K.-S."/>
            <person name="Doroghazi J.R."/>
            <person name="Metcalf W.W."/>
        </authorList>
    </citation>
    <scope>NUCLEOTIDE SEQUENCE [LARGE SCALE GENOMIC DNA]</scope>
    <source>
        <strain evidence="2">NRRL F-8817</strain>
    </source>
</reference>
<organism evidence="1 2">
    <name type="scientific">Streptomyces violaceusniger</name>
    <dbReference type="NCBI Taxonomy" id="68280"/>
    <lineage>
        <taxon>Bacteria</taxon>
        <taxon>Bacillati</taxon>
        <taxon>Actinomycetota</taxon>
        <taxon>Actinomycetes</taxon>
        <taxon>Kitasatosporales</taxon>
        <taxon>Streptomycetaceae</taxon>
        <taxon>Streptomyces</taxon>
        <taxon>Streptomyces violaceusniger group</taxon>
    </lineage>
</organism>
<name>A0A0X3VGE4_STRVO</name>
<accession>A0A0X3VGE4</accession>
<sequence>MLLRLAYLAATNTLAFLRLLPMSNRDKDVEILVLRHQLLVLQRQAGKPTFTDSDRAILAGLLHHLVGAENLIRRL</sequence>
<dbReference type="AlphaFoldDB" id="A0A0X3VGE4"/>